<evidence type="ECO:0000256" key="2">
    <source>
        <dbReference type="ARBA" id="ARBA00022692"/>
    </source>
</evidence>
<dbReference type="EMBL" id="JALLPJ020001378">
    <property type="protein sequence ID" value="KAL3766849.1"/>
    <property type="molecule type" value="Genomic_DNA"/>
</dbReference>
<organism evidence="8 9">
    <name type="scientific">Cyclotella atomus</name>
    <dbReference type="NCBI Taxonomy" id="382360"/>
    <lineage>
        <taxon>Eukaryota</taxon>
        <taxon>Sar</taxon>
        <taxon>Stramenopiles</taxon>
        <taxon>Ochrophyta</taxon>
        <taxon>Bacillariophyta</taxon>
        <taxon>Coscinodiscophyceae</taxon>
        <taxon>Thalassiosirophycidae</taxon>
        <taxon>Stephanodiscales</taxon>
        <taxon>Stephanodiscaceae</taxon>
        <taxon>Cyclotella</taxon>
    </lineage>
</organism>
<dbReference type="InterPro" id="IPR006694">
    <property type="entry name" value="Fatty_acid_hydroxylase"/>
</dbReference>
<dbReference type="Pfam" id="PF04116">
    <property type="entry name" value="FA_hydroxylase"/>
    <property type="match status" value="1"/>
</dbReference>
<comment type="caution">
    <text evidence="8">The sequence shown here is derived from an EMBL/GenBank/DDBJ whole genome shotgun (WGS) entry which is preliminary data.</text>
</comment>
<dbReference type="PANTHER" id="PTHR11863">
    <property type="entry name" value="STEROL DESATURASE"/>
    <property type="match status" value="1"/>
</dbReference>
<evidence type="ECO:0000259" key="7">
    <source>
        <dbReference type="Pfam" id="PF04116"/>
    </source>
</evidence>
<feature type="compositionally biased region" description="Low complexity" evidence="5">
    <location>
        <begin position="1"/>
        <end position="14"/>
    </location>
</feature>
<accession>A0ABD3MSA0</accession>
<keyword evidence="9" id="KW-1185">Reference proteome</keyword>
<feature type="transmembrane region" description="Helical" evidence="6">
    <location>
        <begin position="31"/>
        <end position="49"/>
    </location>
</feature>
<protein>
    <recommendedName>
        <fullName evidence="7">Fatty acid hydroxylase domain-containing protein</fullName>
    </recommendedName>
</protein>
<evidence type="ECO:0000256" key="1">
    <source>
        <dbReference type="ARBA" id="ARBA00004370"/>
    </source>
</evidence>
<evidence type="ECO:0000313" key="8">
    <source>
        <dbReference type="EMBL" id="KAL3766849.1"/>
    </source>
</evidence>
<name>A0ABD3MSA0_9STRA</name>
<evidence type="ECO:0000256" key="3">
    <source>
        <dbReference type="ARBA" id="ARBA00022989"/>
    </source>
</evidence>
<sequence length="329" mass="38087">MPSATQTKQQTSSSEQLLPPQQHEFHRYPPLSHLGLLVWPLMLTLPLLLTSRWMHYSTIFPRDWYSITLQDETNGKWDGEGLRHPLGLTLGISAVAVGHVFVLLYFQIYQKHQLLGPTIPIQSRGPAQYIYSQALAHHLSQPGGFLLLGLYLTITWVYNLLPPSYYTFQGSIQYTTVFQCLMVQDLVQYIMHRLEHISHPKLYRISHKPHHKYTNPKLFDAFDGSIPDTAIMILLPLFITANVCRNANVWTYMAFGSVYANWLTLIHSEVGMPWDRVFRVVGLGTSADHHVHHKFFKWNYGHLFLWWDVVCGTYRSPREVWGKEFNVGV</sequence>
<dbReference type="InterPro" id="IPR050307">
    <property type="entry name" value="Sterol_Desaturase_Related"/>
</dbReference>
<gene>
    <name evidence="8" type="ORF">ACHAWO_002287</name>
</gene>
<evidence type="ECO:0000256" key="4">
    <source>
        <dbReference type="ARBA" id="ARBA00023136"/>
    </source>
</evidence>
<dbReference type="AlphaFoldDB" id="A0ABD3MSA0"/>
<feature type="transmembrane region" description="Helical" evidence="6">
    <location>
        <begin position="86"/>
        <end position="108"/>
    </location>
</feature>
<evidence type="ECO:0000256" key="5">
    <source>
        <dbReference type="SAM" id="MobiDB-lite"/>
    </source>
</evidence>
<reference evidence="8 9" key="1">
    <citation type="submission" date="2024-10" db="EMBL/GenBank/DDBJ databases">
        <title>Updated reference genomes for cyclostephanoid diatoms.</title>
        <authorList>
            <person name="Roberts W.R."/>
            <person name="Alverson A.J."/>
        </authorList>
    </citation>
    <scope>NUCLEOTIDE SEQUENCE [LARGE SCALE GENOMIC DNA]</scope>
    <source>
        <strain evidence="8 9">AJA010-31</strain>
    </source>
</reference>
<evidence type="ECO:0000256" key="6">
    <source>
        <dbReference type="SAM" id="Phobius"/>
    </source>
</evidence>
<keyword evidence="4 6" id="KW-0472">Membrane</keyword>
<feature type="transmembrane region" description="Helical" evidence="6">
    <location>
        <begin position="143"/>
        <end position="161"/>
    </location>
</feature>
<dbReference type="Proteomes" id="UP001530400">
    <property type="component" value="Unassembled WGS sequence"/>
</dbReference>
<feature type="domain" description="Fatty acid hydroxylase" evidence="7">
    <location>
        <begin position="179"/>
        <end position="313"/>
    </location>
</feature>
<proteinExistence type="predicted"/>
<dbReference type="GO" id="GO:0016020">
    <property type="term" value="C:membrane"/>
    <property type="evidence" value="ECO:0007669"/>
    <property type="project" value="UniProtKB-SubCell"/>
</dbReference>
<keyword evidence="3 6" id="KW-1133">Transmembrane helix</keyword>
<keyword evidence="2 6" id="KW-0812">Transmembrane</keyword>
<evidence type="ECO:0000313" key="9">
    <source>
        <dbReference type="Proteomes" id="UP001530400"/>
    </source>
</evidence>
<comment type="subcellular location">
    <subcellularLocation>
        <location evidence="1">Membrane</location>
    </subcellularLocation>
</comment>
<feature type="region of interest" description="Disordered" evidence="5">
    <location>
        <begin position="1"/>
        <end position="20"/>
    </location>
</feature>